<dbReference type="AlphaFoldDB" id="A0A240E765"/>
<dbReference type="CDD" id="cd05247">
    <property type="entry name" value="UDP_G4E_1_SDR_e"/>
    <property type="match status" value="1"/>
</dbReference>
<dbReference type="EC" id="5.1.3.2" evidence="5 9"/>
<dbReference type="PANTHER" id="PTHR43725:SF47">
    <property type="entry name" value="UDP-GLUCOSE 4-EPIMERASE"/>
    <property type="match status" value="1"/>
</dbReference>
<dbReference type="InterPro" id="IPR016040">
    <property type="entry name" value="NAD(P)-bd_dom"/>
</dbReference>
<dbReference type="InterPro" id="IPR036291">
    <property type="entry name" value="NAD(P)-bd_dom_sf"/>
</dbReference>
<protein>
    <recommendedName>
        <fullName evidence="6 9">UDP-glucose 4-epimerase</fullName>
        <ecNumber evidence="5 9">5.1.3.2</ecNumber>
    </recommendedName>
</protein>
<dbReference type="SUPFAM" id="SSF51735">
    <property type="entry name" value="NAD(P)-binding Rossmann-fold domains"/>
    <property type="match status" value="1"/>
</dbReference>
<dbReference type="Proteomes" id="UP000219042">
    <property type="component" value="Unassembled WGS sequence"/>
</dbReference>
<keyword evidence="7 9" id="KW-0520">NAD</keyword>
<evidence type="ECO:0000256" key="3">
    <source>
        <dbReference type="ARBA" id="ARBA00004947"/>
    </source>
</evidence>
<evidence type="ECO:0000256" key="8">
    <source>
        <dbReference type="ARBA" id="ARBA00023235"/>
    </source>
</evidence>
<evidence type="ECO:0000256" key="1">
    <source>
        <dbReference type="ARBA" id="ARBA00000083"/>
    </source>
</evidence>
<dbReference type="EMBL" id="OANT01000003">
    <property type="protein sequence ID" value="SNX44416.1"/>
    <property type="molecule type" value="Genomic_DNA"/>
</dbReference>
<evidence type="ECO:0000256" key="2">
    <source>
        <dbReference type="ARBA" id="ARBA00001911"/>
    </source>
</evidence>
<dbReference type="OrthoDB" id="9803010at2"/>
<evidence type="ECO:0000313" key="12">
    <source>
        <dbReference type="Proteomes" id="UP000219042"/>
    </source>
</evidence>
<dbReference type="Gene3D" id="3.90.25.10">
    <property type="entry name" value="UDP-galactose 4-epimerase, domain 1"/>
    <property type="match status" value="1"/>
</dbReference>
<evidence type="ECO:0000256" key="9">
    <source>
        <dbReference type="RuleBase" id="RU366046"/>
    </source>
</evidence>
<evidence type="ECO:0000256" key="6">
    <source>
        <dbReference type="ARBA" id="ARBA00018569"/>
    </source>
</evidence>
<dbReference type="PANTHER" id="PTHR43725">
    <property type="entry name" value="UDP-GLUCOSE 4-EPIMERASE"/>
    <property type="match status" value="1"/>
</dbReference>
<feature type="domain" description="NAD(P)-binding" evidence="10">
    <location>
        <begin position="6"/>
        <end position="327"/>
    </location>
</feature>
<evidence type="ECO:0000259" key="10">
    <source>
        <dbReference type="Pfam" id="PF16363"/>
    </source>
</evidence>
<comment type="similarity">
    <text evidence="4 9">Belongs to the NAD(P)-dependent epimerase/dehydratase family.</text>
</comment>
<evidence type="ECO:0000256" key="4">
    <source>
        <dbReference type="ARBA" id="ARBA00007637"/>
    </source>
</evidence>
<dbReference type="GO" id="GO:0005829">
    <property type="term" value="C:cytosol"/>
    <property type="evidence" value="ECO:0007669"/>
    <property type="project" value="TreeGrafter"/>
</dbReference>
<dbReference type="GO" id="GO:0003978">
    <property type="term" value="F:UDP-glucose 4-epimerase activity"/>
    <property type="evidence" value="ECO:0007669"/>
    <property type="project" value="UniProtKB-UniRule"/>
</dbReference>
<dbReference type="RefSeq" id="WP_097078670.1">
    <property type="nucleotide sequence ID" value="NZ_BAABHT010000001.1"/>
</dbReference>
<evidence type="ECO:0000256" key="5">
    <source>
        <dbReference type="ARBA" id="ARBA00013189"/>
    </source>
</evidence>
<dbReference type="NCBIfam" id="NF007956">
    <property type="entry name" value="PRK10675.1"/>
    <property type="match status" value="1"/>
</dbReference>
<dbReference type="GO" id="GO:0006012">
    <property type="term" value="P:galactose metabolic process"/>
    <property type="evidence" value="ECO:0007669"/>
    <property type="project" value="UniProtKB-UniPathway"/>
</dbReference>
<comment type="catalytic activity">
    <reaction evidence="1 9">
        <text>UDP-alpha-D-glucose = UDP-alpha-D-galactose</text>
        <dbReference type="Rhea" id="RHEA:22168"/>
        <dbReference type="ChEBI" id="CHEBI:58885"/>
        <dbReference type="ChEBI" id="CHEBI:66914"/>
        <dbReference type="EC" id="5.1.3.2"/>
    </reaction>
</comment>
<keyword evidence="9" id="KW-0119">Carbohydrate metabolism</keyword>
<organism evidence="11 12">
    <name type="scientific">Acinetobacter puyangensis</name>
    <dbReference type="NCBI Taxonomy" id="1096779"/>
    <lineage>
        <taxon>Bacteria</taxon>
        <taxon>Pseudomonadati</taxon>
        <taxon>Pseudomonadota</taxon>
        <taxon>Gammaproteobacteria</taxon>
        <taxon>Moraxellales</taxon>
        <taxon>Moraxellaceae</taxon>
        <taxon>Acinetobacter</taxon>
    </lineage>
</organism>
<dbReference type="InterPro" id="IPR005886">
    <property type="entry name" value="UDP_G4E"/>
</dbReference>
<gene>
    <name evidence="11" type="ORF">SAMN05421731_103154</name>
</gene>
<comment type="subunit">
    <text evidence="9">Homodimer.</text>
</comment>
<evidence type="ECO:0000256" key="7">
    <source>
        <dbReference type="ARBA" id="ARBA00023027"/>
    </source>
</evidence>
<dbReference type="Pfam" id="PF16363">
    <property type="entry name" value="GDP_Man_Dehyd"/>
    <property type="match status" value="1"/>
</dbReference>
<accession>A0A240E765</accession>
<sequence>MQKNILVTGGAGYIGSHCCVELLNNNYNVIVIDNLSNSSIKVFDRIKTITNKDVTFIEGDVRDKAQLENIFQNYAIDAVIHFAGLKAVGESMQFPLKYYDNNVSGTICLLEVMQQYQVGTLVFSSSATVYGEQNPSPYKESMPTYMPNNNYGYSKLVAENILQTSAKSNDLWSFAILRYFNPIGAHESGLIGEDPNDIPNNLLPFVTQTAMGKREQLSIFGNDYPTQDGTCVRDFIHVVDLAHAHLKALQYLFTNKPSIDIWNIGTGVGYSILEVVKRFEQVNQIKLNYKFVERRPGDLPVYFADNQKAKQELDFVTALDLDTMLKDAWRWQSQNPDGYRD</sequence>
<evidence type="ECO:0000313" key="11">
    <source>
        <dbReference type="EMBL" id="SNX44416.1"/>
    </source>
</evidence>
<keyword evidence="12" id="KW-1185">Reference proteome</keyword>
<proteinExistence type="inferred from homology"/>
<name>A0A240E765_9GAMM</name>
<dbReference type="Gene3D" id="3.40.50.720">
    <property type="entry name" value="NAD(P)-binding Rossmann-like Domain"/>
    <property type="match status" value="1"/>
</dbReference>
<comment type="cofactor">
    <cofactor evidence="2 9">
        <name>NAD(+)</name>
        <dbReference type="ChEBI" id="CHEBI:57540"/>
    </cofactor>
</comment>
<keyword evidence="8 9" id="KW-0413">Isomerase</keyword>
<reference evidence="12" key="1">
    <citation type="submission" date="2016-09" db="EMBL/GenBank/DDBJ databases">
        <authorList>
            <person name="Varghese N."/>
            <person name="Submissions S."/>
        </authorList>
    </citation>
    <scope>NUCLEOTIDE SEQUENCE [LARGE SCALE GENOMIC DNA]</scope>
    <source>
        <strain evidence="12">ANC 4466</strain>
    </source>
</reference>
<dbReference type="UniPathway" id="UPA00214"/>
<dbReference type="NCBIfam" id="TIGR01179">
    <property type="entry name" value="galE"/>
    <property type="match status" value="1"/>
</dbReference>
<comment type="pathway">
    <text evidence="3 9">Carbohydrate metabolism; galactose metabolism.</text>
</comment>